<evidence type="ECO:0000313" key="1">
    <source>
        <dbReference type="EMBL" id="AYV82907.1"/>
    </source>
</evidence>
<protein>
    <submittedName>
        <fullName evidence="1">Uncharacterized protein</fullName>
    </submittedName>
</protein>
<sequence length="43" mass="4865">MPPKICFQEDHCDNFPLCNCESEHKGADQFVPLQTTEKVSGLQ</sequence>
<accession>A0A3G5A6N8</accession>
<organism evidence="1">
    <name type="scientific">Hyperionvirus sp</name>
    <dbReference type="NCBI Taxonomy" id="2487770"/>
    <lineage>
        <taxon>Viruses</taxon>
        <taxon>Varidnaviria</taxon>
        <taxon>Bamfordvirae</taxon>
        <taxon>Nucleocytoviricota</taxon>
        <taxon>Megaviricetes</taxon>
        <taxon>Imitervirales</taxon>
        <taxon>Mimiviridae</taxon>
        <taxon>Klosneuvirinae</taxon>
    </lineage>
</organism>
<proteinExistence type="predicted"/>
<name>A0A3G5A6N8_9VIRU</name>
<reference evidence="1" key="1">
    <citation type="submission" date="2018-10" db="EMBL/GenBank/DDBJ databases">
        <title>Hidden diversity of soil giant viruses.</title>
        <authorList>
            <person name="Schulz F."/>
            <person name="Alteio L."/>
            <person name="Goudeau D."/>
            <person name="Ryan E.M."/>
            <person name="Malmstrom R.R."/>
            <person name="Blanchard J."/>
            <person name="Woyke T."/>
        </authorList>
    </citation>
    <scope>NUCLEOTIDE SEQUENCE</scope>
    <source>
        <strain evidence="1">HYV1</strain>
    </source>
</reference>
<dbReference type="EMBL" id="MK072385">
    <property type="protein sequence ID" value="AYV82907.1"/>
    <property type="molecule type" value="Genomic_DNA"/>
</dbReference>
<gene>
    <name evidence="1" type="ORF">Hyperionvirus3_53</name>
</gene>